<evidence type="ECO:0000313" key="3">
    <source>
        <dbReference type="EMBL" id="MFC6590912.1"/>
    </source>
</evidence>
<accession>A0ABW1YCH0</accession>
<protein>
    <recommendedName>
        <fullName evidence="5">Lipoprotein</fullName>
    </recommendedName>
</protein>
<evidence type="ECO:0008006" key="5">
    <source>
        <dbReference type="Google" id="ProtNLM"/>
    </source>
</evidence>
<feature type="compositionally biased region" description="Low complexity" evidence="1">
    <location>
        <begin position="21"/>
        <end position="34"/>
    </location>
</feature>
<name>A0ABW1YCH0_9DEIO</name>
<dbReference type="EMBL" id="JBHSWD010000001">
    <property type="protein sequence ID" value="MFC6590912.1"/>
    <property type="molecule type" value="Genomic_DNA"/>
</dbReference>
<dbReference type="RefSeq" id="WP_380081919.1">
    <property type="nucleotide sequence ID" value="NZ_JBHSWD010000001.1"/>
</dbReference>
<feature type="signal peptide" evidence="2">
    <location>
        <begin position="1"/>
        <end position="21"/>
    </location>
</feature>
<dbReference type="PROSITE" id="PS51257">
    <property type="entry name" value="PROKAR_LIPOPROTEIN"/>
    <property type="match status" value="1"/>
</dbReference>
<feature type="region of interest" description="Disordered" evidence="1">
    <location>
        <begin position="21"/>
        <end position="56"/>
    </location>
</feature>
<keyword evidence="2" id="KW-0732">Signal</keyword>
<organism evidence="3 4">
    <name type="scientific">Deinococcus lacus</name>
    <dbReference type="NCBI Taxonomy" id="392561"/>
    <lineage>
        <taxon>Bacteria</taxon>
        <taxon>Thermotogati</taxon>
        <taxon>Deinococcota</taxon>
        <taxon>Deinococci</taxon>
        <taxon>Deinococcales</taxon>
        <taxon>Deinococcaceae</taxon>
        <taxon>Deinococcus</taxon>
    </lineage>
</organism>
<evidence type="ECO:0000256" key="2">
    <source>
        <dbReference type="SAM" id="SignalP"/>
    </source>
</evidence>
<comment type="caution">
    <text evidence="3">The sequence shown here is derived from an EMBL/GenBank/DDBJ whole genome shotgun (WGS) entry which is preliminary data.</text>
</comment>
<sequence>MKQLSLLLVPALLVACCQTTPPDTQVTTPGTTAPAPAPTNPAPTNPTPTPTPAPAAPYNAAGNWGVKVTGLVPGKPDDVFDFAQVSALAVRMTNAASGDFTGQISYQGQTADIVRGNTARGVVYISPGTRSDGSWVWALCEGAFDAQNNTYVGECRPDPATSTPEEIANFEALKATGAKMTLSMTRL</sequence>
<gene>
    <name evidence="3" type="ORF">ACFP81_01940</name>
</gene>
<dbReference type="Proteomes" id="UP001596297">
    <property type="component" value="Unassembled WGS sequence"/>
</dbReference>
<feature type="compositionally biased region" description="Pro residues" evidence="1">
    <location>
        <begin position="35"/>
        <end position="55"/>
    </location>
</feature>
<evidence type="ECO:0000256" key="1">
    <source>
        <dbReference type="SAM" id="MobiDB-lite"/>
    </source>
</evidence>
<proteinExistence type="predicted"/>
<feature type="chain" id="PRO_5046360831" description="Lipoprotein" evidence="2">
    <location>
        <begin position="22"/>
        <end position="187"/>
    </location>
</feature>
<evidence type="ECO:0000313" key="4">
    <source>
        <dbReference type="Proteomes" id="UP001596297"/>
    </source>
</evidence>
<reference evidence="4" key="1">
    <citation type="journal article" date="2019" name="Int. J. Syst. Evol. Microbiol.">
        <title>The Global Catalogue of Microorganisms (GCM) 10K type strain sequencing project: providing services to taxonomists for standard genome sequencing and annotation.</title>
        <authorList>
            <consortium name="The Broad Institute Genomics Platform"/>
            <consortium name="The Broad Institute Genome Sequencing Center for Infectious Disease"/>
            <person name="Wu L."/>
            <person name="Ma J."/>
        </authorList>
    </citation>
    <scope>NUCLEOTIDE SEQUENCE [LARGE SCALE GENOMIC DNA]</scope>
    <source>
        <strain evidence="4">CGMCC 1.15772</strain>
    </source>
</reference>
<keyword evidence="4" id="KW-1185">Reference proteome</keyword>